<dbReference type="EMBL" id="NAFK01000160">
    <property type="protein sequence ID" value="OSJ28799.1"/>
    <property type="molecule type" value="Genomic_DNA"/>
</dbReference>
<organism evidence="3 4">
    <name type="scientific">Bradyrhizobium canariense</name>
    <dbReference type="NCBI Taxonomy" id="255045"/>
    <lineage>
        <taxon>Bacteria</taxon>
        <taxon>Pseudomonadati</taxon>
        <taxon>Pseudomonadota</taxon>
        <taxon>Alphaproteobacteria</taxon>
        <taxon>Hyphomicrobiales</taxon>
        <taxon>Nitrobacteraceae</taxon>
        <taxon>Bradyrhizobium</taxon>
    </lineage>
</organism>
<gene>
    <name evidence="3" type="ORF">BST63_16635</name>
</gene>
<dbReference type="PANTHER" id="PTHR33393:SF11">
    <property type="entry name" value="POLYGLUTAMINE SYNTHESIS ACCESSORY PROTEIN RV0574C-RELATED"/>
    <property type="match status" value="1"/>
</dbReference>
<proteinExistence type="inferred from homology"/>
<dbReference type="InterPro" id="IPR019079">
    <property type="entry name" value="Capsule_synth_CapA"/>
</dbReference>
<dbReference type="Pfam" id="PF09587">
    <property type="entry name" value="PGA_cap"/>
    <property type="match status" value="1"/>
</dbReference>
<dbReference type="PANTHER" id="PTHR33393">
    <property type="entry name" value="POLYGLUTAMINE SYNTHESIS ACCESSORY PROTEIN RV0574C-RELATED"/>
    <property type="match status" value="1"/>
</dbReference>
<dbReference type="Gene3D" id="3.60.21.10">
    <property type="match status" value="1"/>
</dbReference>
<reference evidence="3 4" key="1">
    <citation type="submission" date="2017-03" db="EMBL/GenBank/DDBJ databases">
        <title>Whole genome sequences of fourteen strains of Bradyrhizobium canariense and one strain of Bradyrhizobium japonicum isolated from Lupinus (Papilionoideae: Genisteae) species in Algeria.</title>
        <authorList>
            <person name="Crovadore J."/>
            <person name="Chekireb D."/>
            <person name="Brachmann A."/>
            <person name="Chablais R."/>
            <person name="Cochard B."/>
            <person name="Lefort F."/>
        </authorList>
    </citation>
    <scope>NUCLEOTIDE SEQUENCE [LARGE SCALE GENOMIC DNA]</scope>
    <source>
        <strain evidence="3 4">UBMAN05</strain>
    </source>
</reference>
<dbReference type="InterPro" id="IPR052169">
    <property type="entry name" value="CW_Biosynth-Accessory"/>
</dbReference>
<evidence type="ECO:0000313" key="3">
    <source>
        <dbReference type="EMBL" id="OSJ28799.1"/>
    </source>
</evidence>
<evidence type="ECO:0000256" key="1">
    <source>
        <dbReference type="ARBA" id="ARBA00005662"/>
    </source>
</evidence>
<evidence type="ECO:0000313" key="4">
    <source>
        <dbReference type="Proteomes" id="UP000193884"/>
    </source>
</evidence>
<comment type="caution">
    <text evidence="3">The sequence shown here is derived from an EMBL/GenBank/DDBJ whole genome shotgun (WGS) entry which is preliminary data.</text>
</comment>
<sequence>MKVKIESEPPPTGSSRSAAEFDSFGSIETNVIDGFTLAAVGDVMMRRPHTVVQSCTFSPVIKFLQDADVAFGNLETSITDLRKSKGHPIVNGDAYHVSTLAVAPDLKAIGFNLMARANNHTCDWGVEGMRETTEVLDLVGVAHAGVGENLAQAGAPSFLETRRGRVGLISLTTTFPPACRAADAAGQAPGRPGLNALRLTRSVVVPPDMLQILRQISKSLPDAGQVNENPDHVLLAGTTYRAGDRPGYSFEPNAHDVKRILKNVREGKQSSDFLVVANHDHYPGNWSEVPANYAQAFSHQAIDFGADAIIGHGPHILRGIEIYKGRPIFYSLGNFLFDNLNPVEGADYFEHHGCDPSKYTVPDVIASAMDDFRDTVFFESVVAVSRFVENQIKEIRLFPIELNFTKRLADRGVPCIPSLPHSEAILERLQKLSESYGTHIAIEKGVGIIRL</sequence>
<dbReference type="Proteomes" id="UP000193884">
    <property type="component" value="Unassembled WGS sequence"/>
</dbReference>
<protein>
    <recommendedName>
        <fullName evidence="2">Capsule synthesis protein CapA domain-containing protein</fullName>
    </recommendedName>
</protein>
<feature type="domain" description="Capsule synthesis protein CapA" evidence="2">
    <location>
        <begin position="36"/>
        <end position="339"/>
    </location>
</feature>
<dbReference type="SUPFAM" id="SSF56300">
    <property type="entry name" value="Metallo-dependent phosphatases"/>
    <property type="match status" value="1"/>
</dbReference>
<dbReference type="CDD" id="cd07381">
    <property type="entry name" value="MPP_CapA"/>
    <property type="match status" value="1"/>
</dbReference>
<name>A0ABX3X361_9BRAD</name>
<accession>A0ABX3X361</accession>
<keyword evidence="4" id="KW-1185">Reference proteome</keyword>
<comment type="similarity">
    <text evidence="1">Belongs to the CapA family.</text>
</comment>
<dbReference type="InterPro" id="IPR029052">
    <property type="entry name" value="Metallo-depent_PP-like"/>
</dbReference>
<dbReference type="SMART" id="SM00854">
    <property type="entry name" value="PGA_cap"/>
    <property type="match status" value="1"/>
</dbReference>
<evidence type="ECO:0000259" key="2">
    <source>
        <dbReference type="SMART" id="SM00854"/>
    </source>
</evidence>